<dbReference type="GO" id="GO:0016491">
    <property type="term" value="F:oxidoreductase activity"/>
    <property type="evidence" value="ECO:0007669"/>
    <property type="project" value="UniProtKB-KW"/>
</dbReference>
<dbReference type="AlphaFoldDB" id="Q22R62"/>
<dbReference type="RefSeq" id="XP_001008505.1">
    <property type="nucleotide sequence ID" value="XM_001008505.1"/>
</dbReference>
<evidence type="ECO:0000313" key="4">
    <source>
        <dbReference type="Proteomes" id="UP000009168"/>
    </source>
</evidence>
<dbReference type="GO" id="GO:0030497">
    <property type="term" value="P:fatty acid elongation"/>
    <property type="evidence" value="ECO:0007669"/>
    <property type="project" value="TreeGrafter"/>
</dbReference>
<gene>
    <name evidence="3" type="ORF">TTHERM_00024190</name>
</gene>
<dbReference type="OrthoDB" id="418498at2759"/>
<organism evidence="3 4">
    <name type="scientific">Tetrahymena thermophila (strain SB210)</name>
    <dbReference type="NCBI Taxonomy" id="312017"/>
    <lineage>
        <taxon>Eukaryota</taxon>
        <taxon>Sar</taxon>
        <taxon>Alveolata</taxon>
        <taxon>Ciliophora</taxon>
        <taxon>Intramacronucleata</taxon>
        <taxon>Oligohymenophorea</taxon>
        <taxon>Hymenostomatida</taxon>
        <taxon>Tetrahymenina</taxon>
        <taxon>Tetrahymenidae</taxon>
        <taxon>Tetrahymena</taxon>
    </lineage>
</organism>
<dbReference type="Gene3D" id="3.40.50.720">
    <property type="entry name" value="NAD(P)-binding Rossmann-like Domain"/>
    <property type="match status" value="1"/>
</dbReference>
<name>Q22R62_TETTS</name>
<sequence>MNHLEKLDTFVVNNKRAAGLIAAGAVGYVALKALSKVACLFKKFILPGYNLIERYGKGSYAAVTACTDGIGKGFVLELAKRGFNLVMFVRNVEKAQALVEEIKKTINDKIDVKIVQIDFLKVNQPGVVQAAVKQVEDVDISLLVNNAGMSIANKLSIESYTEEELSNTIVFNIYSQVFFTYYLLPKLRNRGKKSGIINLSSVSTVASMAGFHIYTSTKIFNDYFSKSIGEEYKGIIDVMSLKPGFVDTPLASSYKQKIFCITPQECTNAALNYLGRYEETNGHYKHMYSSFTLNFRKYFMNYKIRKACQAQREKKQISQ</sequence>
<dbReference type="FunCoup" id="Q22R62">
    <property type="interactions" value="109"/>
</dbReference>
<dbReference type="PANTHER" id="PTHR43086">
    <property type="entry name" value="VERY-LONG-CHAIN 3-OXOOACYL-COA REDUCTASE"/>
    <property type="match status" value="1"/>
</dbReference>
<dbReference type="InParanoid" id="Q22R62"/>
<dbReference type="KEGG" id="tet:TTHERM_00024190"/>
<dbReference type="GO" id="GO:0005783">
    <property type="term" value="C:endoplasmic reticulum"/>
    <property type="evidence" value="ECO:0007669"/>
    <property type="project" value="TreeGrafter"/>
</dbReference>
<dbReference type="STRING" id="312017.Q22R62"/>
<keyword evidence="4" id="KW-1185">Reference proteome</keyword>
<keyword evidence="2" id="KW-0560">Oxidoreductase</keyword>
<dbReference type="eggNOG" id="KOG1014">
    <property type="taxonomic scope" value="Eukaryota"/>
</dbReference>
<dbReference type="InterPro" id="IPR036291">
    <property type="entry name" value="NAD(P)-bd_dom_sf"/>
</dbReference>
<evidence type="ECO:0000256" key="2">
    <source>
        <dbReference type="ARBA" id="ARBA00023002"/>
    </source>
</evidence>
<evidence type="ECO:0000313" key="3">
    <source>
        <dbReference type="EMBL" id="EAR88260.1"/>
    </source>
</evidence>
<dbReference type="PRINTS" id="PR00081">
    <property type="entry name" value="GDHRDH"/>
</dbReference>
<dbReference type="HOGENOM" id="CLU_010194_38_0_1"/>
<reference evidence="4" key="1">
    <citation type="journal article" date="2006" name="PLoS Biol.">
        <title>Macronuclear genome sequence of the ciliate Tetrahymena thermophila, a model eukaryote.</title>
        <authorList>
            <person name="Eisen J.A."/>
            <person name="Coyne R.S."/>
            <person name="Wu M."/>
            <person name="Wu D."/>
            <person name="Thiagarajan M."/>
            <person name="Wortman J.R."/>
            <person name="Badger J.H."/>
            <person name="Ren Q."/>
            <person name="Amedeo P."/>
            <person name="Jones K.M."/>
            <person name="Tallon L.J."/>
            <person name="Delcher A.L."/>
            <person name="Salzberg S.L."/>
            <person name="Silva J.C."/>
            <person name="Haas B.J."/>
            <person name="Majoros W.H."/>
            <person name="Farzad M."/>
            <person name="Carlton J.M."/>
            <person name="Smith R.K. Jr."/>
            <person name="Garg J."/>
            <person name="Pearlman R.E."/>
            <person name="Karrer K.M."/>
            <person name="Sun L."/>
            <person name="Manning G."/>
            <person name="Elde N.C."/>
            <person name="Turkewitz A.P."/>
            <person name="Asai D.J."/>
            <person name="Wilkes D.E."/>
            <person name="Wang Y."/>
            <person name="Cai H."/>
            <person name="Collins K."/>
            <person name="Stewart B.A."/>
            <person name="Lee S.R."/>
            <person name="Wilamowska K."/>
            <person name="Weinberg Z."/>
            <person name="Ruzzo W.L."/>
            <person name="Wloga D."/>
            <person name="Gaertig J."/>
            <person name="Frankel J."/>
            <person name="Tsao C.-C."/>
            <person name="Gorovsky M.A."/>
            <person name="Keeling P.J."/>
            <person name="Waller R.F."/>
            <person name="Patron N.J."/>
            <person name="Cherry J.M."/>
            <person name="Stover N.A."/>
            <person name="Krieger C.J."/>
            <person name="del Toro C."/>
            <person name="Ryder H.F."/>
            <person name="Williamson S.C."/>
            <person name="Barbeau R.A."/>
            <person name="Hamilton E.P."/>
            <person name="Orias E."/>
        </authorList>
    </citation>
    <scope>NUCLEOTIDE SEQUENCE [LARGE SCALE GENOMIC DNA]</scope>
    <source>
        <strain evidence="4">SB210</strain>
    </source>
</reference>
<dbReference type="EMBL" id="GG662845">
    <property type="protein sequence ID" value="EAR88260.1"/>
    <property type="molecule type" value="Genomic_DNA"/>
</dbReference>
<dbReference type="OMA" id="MTAFPWR"/>
<dbReference type="PIRSF" id="PIRSF000126">
    <property type="entry name" value="11-beta-HSD1"/>
    <property type="match status" value="1"/>
</dbReference>
<keyword evidence="1" id="KW-0521">NADP</keyword>
<proteinExistence type="predicted"/>
<dbReference type="GeneID" id="7828753"/>
<accession>Q22R62</accession>
<dbReference type="InterPro" id="IPR002347">
    <property type="entry name" value="SDR_fam"/>
</dbReference>
<dbReference type="Proteomes" id="UP000009168">
    <property type="component" value="Unassembled WGS sequence"/>
</dbReference>
<protein>
    <submittedName>
        <fullName evidence="3">Oxidoreductase, short chain dehydrogenase/reductase family protein</fullName>
    </submittedName>
</protein>
<dbReference type="Pfam" id="PF00106">
    <property type="entry name" value="adh_short"/>
    <property type="match status" value="1"/>
</dbReference>
<evidence type="ECO:0000256" key="1">
    <source>
        <dbReference type="ARBA" id="ARBA00022857"/>
    </source>
</evidence>
<dbReference type="PANTHER" id="PTHR43086:SF2">
    <property type="entry name" value="HYDROXYSTEROID DEHYDROGENASE-LIKE PROTEIN 1"/>
    <property type="match status" value="1"/>
</dbReference>
<dbReference type="SUPFAM" id="SSF51735">
    <property type="entry name" value="NAD(P)-binding Rossmann-fold domains"/>
    <property type="match status" value="1"/>
</dbReference>